<protein>
    <submittedName>
        <fullName evidence="3">Small g protein signaling modulator 3-like protein</fullName>
    </submittedName>
</protein>
<dbReference type="PANTHER" id="PTHR47219:SF20">
    <property type="entry name" value="TBC1 DOMAIN FAMILY MEMBER 2B"/>
    <property type="match status" value="1"/>
</dbReference>
<dbReference type="GO" id="GO:0031267">
    <property type="term" value="F:small GTPase binding"/>
    <property type="evidence" value="ECO:0007669"/>
    <property type="project" value="TreeGrafter"/>
</dbReference>
<gene>
    <name evidence="3" type="ORF">Ctob_012826</name>
</gene>
<dbReference type="EMBL" id="JWZX01002283">
    <property type="protein sequence ID" value="KOO30137.1"/>
    <property type="molecule type" value="Genomic_DNA"/>
</dbReference>
<dbReference type="Gene3D" id="1.10.472.80">
    <property type="entry name" value="Ypt/Rab-GAP domain of gyp1p, domain 3"/>
    <property type="match status" value="1"/>
</dbReference>
<dbReference type="OrthoDB" id="44736at2759"/>
<dbReference type="SUPFAM" id="SSF47923">
    <property type="entry name" value="Ypt/Rab-GAP domain of gyp1p"/>
    <property type="match status" value="1"/>
</dbReference>
<reference evidence="4" key="1">
    <citation type="journal article" date="2015" name="PLoS Genet.">
        <title>Genome Sequence and Transcriptome Analyses of Chrysochromulina tobin: Metabolic Tools for Enhanced Algal Fitness in the Prominent Order Prymnesiales (Haptophyceae).</title>
        <authorList>
            <person name="Hovde B.T."/>
            <person name="Deodato C.R."/>
            <person name="Hunsperger H.M."/>
            <person name="Ryken S.A."/>
            <person name="Yost W."/>
            <person name="Jha R.K."/>
            <person name="Patterson J."/>
            <person name="Monnat R.J. Jr."/>
            <person name="Barlow S.B."/>
            <person name="Starkenburg S.R."/>
            <person name="Cattolico R.A."/>
        </authorList>
    </citation>
    <scope>NUCLEOTIDE SEQUENCE</scope>
    <source>
        <strain evidence="4">CCMP291</strain>
    </source>
</reference>
<evidence type="ECO:0000313" key="4">
    <source>
        <dbReference type="Proteomes" id="UP000037460"/>
    </source>
</evidence>
<proteinExistence type="predicted"/>
<dbReference type="GO" id="GO:0005096">
    <property type="term" value="F:GTPase activator activity"/>
    <property type="evidence" value="ECO:0007669"/>
    <property type="project" value="TreeGrafter"/>
</dbReference>
<dbReference type="InterPro" id="IPR000195">
    <property type="entry name" value="Rab-GAP-TBC_dom"/>
</dbReference>
<dbReference type="AlphaFoldDB" id="A0A0M0JUW7"/>
<evidence type="ECO:0000313" key="3">
    <source>
        <dbReference type="EMBL" id="KOO30137.1"/>
    </source>
</evidence>
<dbReference type="Proteomes" id="UP000037460">
    <property type="component" value="Unassembled WGS sequence"/>
</dbReference>
<evidence type="ECO:0000259" key="2">
    <source>
        <dbReference type="PROSITE" id="PS50086"/>
    </source>
</evidence>
<organism evidence="3 4">
    <name type="scientific">Chrysochromulina tobinii</name>
    <dbReference type="NCBI Taxonomy" id="1460289"/>
    <lineage>
        <taxon>Eukaryota</taxon>
        <taxon>Haptista</taxon>
        <taxon>Haptophyta</taxon>
        <taxon>Prymnesiophyceae</taxon>
        <taxon>Prymnesiales</taxon>
        <taxon>Chrysochromulinaceae</taxon>
        <taxon>Chrysochromulina</taxon>
    </lineage>
</organism>
<accession>A0A0M0JUW7</accession>
<sequence>MLLAERQHSPADEENCFWLLCAIVDQLTPDYYNAALSGVRTDFLVLERLLREHPTLSDMPAILDERGVDISILATPWLMVAFANALPPVQLLRAWDLFFVAGSRALLAMGLAIIQLQAPALRQTSSFDEAYPLMTELRPARYPGLPEPNSTSTRGKGLYDGTFWCDRADEVLPTEPLLSAALEELQRLSPQRLEELRVEARRAQKEDEGPKGRLELKAFDERRQKLLETARGHAATVAVLASVGFDPHGCPHRWASSEACFLRSTLRLSTATRVGELHLLSDDATAAPIIGTYLRGLKLSAIDGLDDGSRRRLHRVRFRLKATAQPVVMTRDAAVKAESPPRSLTKLSPLSPSGRLEPGPVLWAAMRVQAEEAEEARLKAAQHVSEKQAAVIAAMLAEAEAAGPDSIDTDSDPDPDP</sequence>
<evidence type="ECO:0000256" key="1">
    <source>
        <dbReference type="SAM" id="MobiDB-lite"/>
    </source>
</evidence>
<dbReference type="InterPro" id="IPR050302">
    <property type="entry name" value="Rab_GAP_TBC_domain"/>
</dbReference>
<feature type="region of interest" description="Disordered" evidence="1">
    <location>
        <begin position="333"/>
        <end position="352"/>
    </location>
</feature>
<feature type="domain" description="Rab-GAP TBC" evidence="2">
    <location>
        <begin position="1"/>
        <end position="102"/>
    </location>
</feature>
<dbReference type="InterPro" id="IPR035969">
    <property type="entry name" value="Rab-GAP_TBC_sf"/>
</dbReference>
<dbReference type="PANTHER" id="PTHR47219">
    <property type="entry name" value="RAB GTPASE-ACTIVATING PROTEIN 1-LIKE"/>
    <property type="match status" value="1"/>
</dbReference>
<name>A0A0M0JUW7_9EUKA</name>
<dbReference type="PROSITE" id="PS50086">
    <property type="entry name" value="TBC_RABGAP"/>
    <property type="match status" value="1"/>
</dbReference>
<comment type="caution">
    <text evidence="3">The sequence shown here is derived from an EMBL/GenBank/DDBJ whole genome shotgun (WGS) entry which is preliminary data.</text>
</comment>
<dbReference type="Pfam" id="PF00566">
    <property type="entry name" value="RabGAP-TBC"/>
    <property type="match status" value="1"/>
</dbReference>
<keyword evidence="4" id="KW-1185">Reference proteome</keyword>